<dbReference type="AlphaFoldDB" id="A0A1B4LI25"/>
<organism evidence="1 2">
    <name type="scientific">Burkholderia ubonensis</name>
    <dbReference type="NCBI Taxonomy" id="101571"/>
    <lineage>
        <taxon>Bacteria</taxon>
        <taxon>Pseudomonadati</taxon>
        <taxon>Pseudomonadota</taxon>
        <taxon>Betaproteobacteria</taxon>
        <taxon>Burkholderiales</taxon>
        <taxon>Burkholderiaceae</taxon>
        <taxon>Burkholderia</taxon>
        <taxon>Burkholderia cepacia complex</taxon>
    </lineage>
</organism>
<dbReference type="EMBL" id="CP013421">
    <property type="protein sequence ID" value="AOJ76837.1"/>
    <property type="molecule type" value="Genomic_DNA"/>
</dbReference>
<reference evidence="1 2" key="1">
    <citation type="submission" date="2015-12" db="EMBL/GenBank/DDBJ databases">
        <title>Diversity of Burkholderia near neighbor genomes.</title>
        <authorList>
            <person name="Sahl J."/>
            <person name="Wagner D."/>
            <person name="Keim P."/>
        </authorList>
    </citation>
    <scope>NUCLEOTIDE SEQUENCE [LARGE SCALE GENOMIC DNA]</scope>
    <source>
        <strain evidence="1 2">MSMB0783</strain>
    </source>
</reference>
<evidence type="ECO:0000313" key="2">
    <source>
        <dbReference type="Proteomes" id="UP000243680"/>
    </source>
</evidence>
<name>A0A1B4LI25_9BURK</name>
<dbReference type="Proteomes" id="UP000243680">
    <property type="component" value="Chromosome 3"/>
</dbReference>
<evidence type="ECO:0000313" key="1">
    <source>
        <dbReference type="EMBL" id="AOJ76837.1"/>
    </source>
</evidence>
<protein>
    <submittedName>
        <fullName evidence="1">Uncharacterized protein</fullName>
    </submittedName>
</protein>
<accession>A0A1B4LI25</accession>
<sequence length="60" mass="6557">MILQFDPAVARDIAQMSTYSSHALCTRRLVGNLDHDFRSASERAGDLRTHASGSVANAHM</sequence>
<proteinExistence type="predicted"/>
<gene>
    <name evidence="1" type="ORF">WJ35_17415</name>
</gene>